<dbReference type="PROSITE" id="PS01307">
    <property type="entry name" value="MOTA"/>
    <property type="match status" value="1"/>
</dbReference>
<dbReference type="KEGG" id="moz:MoryE10_34940"/>
<evidence type="ECO:0000259" key="14">
    <source>
        <dbReference type="Pfam" id="PF01618"/>
    </source>
</evidence>
<keyword evidence="16" id="KW-0966">Cell projection</keyword>
<feature type="transmembrane region" description="Helical" evidence="13">
    <location>
        <begin position="172"/>
        <end position="192"/>
    </location>
</feature>
<name>A0A8D4VRT6_9GAMM</name>
<dbReference type="InterPro" id="IPR047055">
    <property type="entry name" value="MotA-like"/>
</dbReference>
<evidence type="ECO:0000256" key="4">
    <source>
        <dbReference type="ARBA" id="ARBA00022475"/>
    </source>
</evidence>
<feature type="domain" description="MotA/TolQ/ExbB proton channel" evidence="14">
    <location>
        <begin position="128"/>
        <end position="234"/>
    </location>
</feature>
<dbReference type="RefSeq" id="WP_221047816.1">
    <property type="nucleotide sequence ID" value="NZ_AP019782.1"/>
</dbReference>
<feature type="domain" description="Motility protein A N-terminal" evidence="15">
    <location>
        <begin position="4"/>
        <end position="93"/>
    </location>
</feature>
<dbReference type="EMBL" id="AP019782">
    <property type="protein sequence ID" value="BBL72888.1"/>
    <property type="molecule type" value="Genomic_DNA"/>
</dbReference>
<reference evidence="16" key="1">
    <citation type="submission" date="2019-06" db="EMBL/GenBank/DDBJ databases">
        <title>Complete genome sequence of Methylogaea oryzae strain JCM16910.</title>
        <authorList>
            <person name="Asakawa S."/>
        </authorList>
    </citation>
    <scope>NUCLEOTIDE SEQUENCE</scope>
    <source>
        <strain evidence="16">E10</strain>
    </source>
</reference>
<keyword evidence="7 13" id="KW-0812">Transmembrane</keyword>
<sequence>MNTIVGVIVLFGSIIGGFIGEGGNLLAVVQPYEVLIIGGAAGGAFIVTNPFYIIKQVMGKLGVLIKGSKYKKQLYMDSLAMLFELLNKARMQGLLALESDIEDPANSPIFTKYPQLTSDHHILDFISDYLRLMVSGTMNPIEIESLMDVELETHHHESALPSEALGKVADGLPAFGIVAAVLGIVITMGSLGGDTASIGHHVAAALVGTFMGILLAYGVFAPMAGALGHEAREEGQYFICLKTTILASLQGYAPQIAIEFGRKTIYASERPGFLELEEYVKNAKASSSASS</sequence>
<dbReference type="AlphaFoldDB" id="A0A8D4VRT6"/>
<keyword evidence="6" id="KW-0997">Cell inner membrane</keyword>
<evidence type="ECO:0000256" key="10">
    <source>
        <dbReference type="ARBA" id="ARBA00022989"/>
    </source>
</evidence>
<dbReference type="InterPro" id="IPR002898">
    <property type="entry name" value="MotA_ExbB_proton_chnl"/>
</dbReference>
<dbReference type="NCBIfam" id="TIGR03818">
    <property type="entry name" value="MotA1"/>
    <property type="match status" value="1"/>
</dbReference>
<keyword evidence="10 13" id="KW-1133">Transmembrane helix</keyword>
<evidence type="ECO:0000256" key="7">
    <source>
        <dbReference type="ARBA" id="ARBA00022692"/>
    </source>
</evidence>
<comment type="similarity">
    <text evidence="2">Belongs to the MotA family.</text>
</comment>
<dbReference type="Pfam" id="PF01618">
    <property type="entry name" value="MotA_ExbB"/>
    <property type="match status" value="1"/>
</dbReference>
<evidence type="ECO:0000259" key="15">
    <source>
        <dbReference type="Pfam" id="PF20560"/>
    </source>
</evidence>
<keyword evidence="4" id="KW-1003">Cell membrane</keyword>
<keyword evidence="16" id="KW-0969">Cilium</keyword>
<evidence type="ECO:0000256" key="9">
    <source>
        <dbReference type="ARBA" id="ARBA00022781"/>
    </source>
</evidence>
<keyword evidence="16" id="KW-0282">Flagellum</keyword>
<evidence type="ECO:0000313" key="17">
    <source>
        <dbReference type="Proteomes" id="UP000824988"/>
    </source>
</evidence>
<keyword evidence="11" id="KW-0406">Ion transport</keyword>
<organism evidence="16 17">
    <name type="scientific">Methylogaea oryzae</name>
    <dbReference type="NCBI Taxonomy" id="1295382"/>
    <lineage>
        <taxon>Bacteria</taxon>
        <taxon>Pseudomonadati</taxon>
        <taxon>Pseudomonadota</taxon>
        <taxon>Gammaproteobacteria</taxon>
        <taxon>Methylococcales</taxon>
        <taxon>Methylococcaceae</taxon>
        <taxon>Methylogaea</taxon>
    </lineage>
</organism>
<evidence type="ECO:0000256" key="8">
    <source>
        <dbReference type="ARBA" id="ARBA00022779"/>
    </source>
</evidence>
<dbReference type="Pfam" id="PF20560">
    <property type="entry name" value="MotA_N"/>
    <property type="match status" value="1"/>
</dbReference>
<keyword evidence="9" id="KW-0375">Hydrogen ion transport</keyword>
<feature type="transmembrane region" description="Helical" evidence="13">
    <location>
        <begin position="7"/>
        <end position="28"/>
    </location>
</feature>
<dbReference type="GO" id="GO:1902600">
    <property type="term" value="P:proton transmembrane transport"/>
    <property type="evidence" value="ECO:0007669"/>
    <property type="project" value="UniProtKB-KW"/>
</dbReference>
<accession>A0A8D4VRT6</accession>
<evidence type="ECO:0000256" key="11">
    <source>
        <dbReference type="ARBA" id="ARBA00023065"/>
    </source>
</evidence>
<dbReference type="PANTHER" id="PTHR30433">
    <property type="entry name" value="CHEMOTAXIS PROTEIN MOTA"/>
    <property type="match status" value="1"/>
</dbReference>
<evidence type="ECO:0000256" key="12">
    <source>
        <dbReference type="ARBA" id="ARBA00023136"/>
    </source>
</evidence>
<evidence type="ECO:0000256" key="6">
    <source>
        <dbReference type="ARBA" id="ARBA00022519"/>
    </source>
</evidence>
<keyword evidence="12 13" id="KW-0472">Membrane</keyword>
<feature type="transmembrane region" description="Helical" evidence="13">
    <location>
        <begin position="34"/>
        <end position="54"/>
    </location>
</feature>
<proteinExistence type="inferred from homology"/>
<dbReference type="PANTHER" id="PTHR30433:SF4">
    <property type="entry name" value="MOTILITY PROTEIN A"/>
    <property type="match status" value="1"/>
</dbReference>
<evidence type="ECO:0000256" key="2">
    <source>
        <dbReference type="ARBA" id="ARBA00008038"/>
    </source>
</evidence>
<evidence type="ECO:0000256" key="5">
    <source>
        <dbReference type="ARBA" id="ARBA00022500"/>
    </source>
</evidence>
<keyword evidence="8" id="KW-0283">Flagellar rotation</keyword>
<dbReference type="InterPro" id="IPR022522">
    <property type="entry name" value="Flagellar_motor_stator_MotA"/>
</dbReference>
<keyword evidence="17" id="KW-1185">Reference proteome</keyword>
<dbReference type="GO" id="GO:0006935">
    <property type="term" value="P:chemotaxis"/>
    <property type="evidence" value="ECO:0007669"/>
    <property type="project" value="UniProtKB-KW"/>
</dbReference>
<comment type="subcellular location">
    <subcellularLocation>
        <location evidence="1">Cell inner membrane</location>
        <topology evidence="1">Multi-pass membrane protein</topology>
    </subcellularLocation>
</comment>
<keyword evidence="3" id="KW-0813">Transport</keyword>
<keyword evidence="5" id="KW-0145">Chemotaxis</keyword>
<evidence type="ECO:0000313" key="16">
    <source>
        <dbReference type="EMBL" id="BBL72888.1"/>
    </source>
</evidence>
<dbReference type="InterPro" id="IPR000540">
    <property type="entry name" value="Flag_MotA_CS"/>
</dbReference>
<gene>
    <name evidence="16" type="primary">motA</name>
    <name evidence="16" type="ORF">MoryE10_34940</name>
</gene>
<dbReference type="Proteomes" id="UP000824988">
    <property type="component" value="Chromosome"/>
</dbReference>
<dbReference type="InterPro" id="IPR046786">
    <property type="entry name" value="MotA_N"/>
</dbReference>
<feature type="transmembrane region" description="Helical" evidence="13">
    <location>
        <begin position="198"/>
        <end position="220"/>
    </location>
</feature>
<evidence type="ECO:0000256" key="3">
    <source>
        <dbReference type="ARBA" id="ARBA00022448"/>
    </source>
</evidence>
<dbReference type="GO" id="GO:0005886">
    <property type="term" value="C:plasma membrane"/>
    <property type="evidence" value="ECO:0007669"/>
    <property type="project" value="UniProtKB-SubCell"/>
</dbReference>
<evidence type="ECO:0000256" key="1">
    <source>
        <dbReference type="ARBA" id="ARBA00004429"/>
    </source>
</evidence>
<evidence type="ECO:0000256" key="13">
    <source>
        <dbReference type="SAM" id="Phobius"/>
    </source>
</evidence>
<protein>
    <submittedName>
        <fullName evidence="16">Flagellar motor protein MotA</fullName>
    </submittedName>
</protein>
<dbReference type="GO" id="GO:0071978">
    <property type="term" value="P:bacterial-type flagellum-dependent swarming motility"/>
    <property type="evidence" value="ECO:0007669"/>
    <property type="project" value="InterPro"/>
</dbReference>